<dbReference type="RefSeq" id="WP_133282506.1">
    <property type="nucleotide sequence ID" value="NZ_SMSI01000001.1"/>
</dbReference>
<organism evidence="3 4">
    <name type="scientific">Pseudohoeflea suaedae</name>
    <dbReference type="NCBI Taxonomy" id="877384"/>
    <lineage>
        <taxon>Bacteria</taxon>
        <taxon>Pseudomonadati</taxon>
        <taxon>Pseudomonadota</taxon>
        <taxon>Alphaproteobacteria</taxon>
        <taxon>Hyphomicrobiales</taxon>
        <taxon>Rhizobiaceae</taxon>
        <taxon>Pseudohoeflea</taxon>
    </lineage>
</organism>
<evidence type="ECO:0000313" key="4">
    <source>
        <dbReference type="Proteomes" id="UP000295131"/>
    </source>
</evidence>
<gene>
    <name evidence="3" type="ORF">E2A64_00540</name>
</gene>
<accession>A0A4R5PLH1</accession>
<reference evidence="3 4" key="1">
    <citation type="journal article" date="2013" name="Int. J. Syst. Evol. Microbiol.">
        <title>Hoeflea suaedae sp. nov., an endophytic bacterium isolated from the root of the halophyte Suaeda maritima.</title>
        <authorList>
            <person name="Chung E.J."/>
            <person name="Park J.A."/>
            <person name="Pramanik P."/>
            <person name="Bibi F."/>
            <person name="Jeon C.O."/>
            <person name="Chung Y.R."/>
        </authorList>
    </citation>
    <scope>NUCLEOTIDE SEQUENCE [LARGE SCALE GENOMIC DNA]</scope>
    <source>
        <strain evidence="3 4">YC6898</strain>
    </source>
</reference>
<evidence type="ECO:0000313" key="3">
    <source>
        <dbReference type="EMBL" id="TDH37668.1"/>
    </source>
</evidence>
<proteinExistence type="predicted"/>
<protein>
    <submittedName>
        <fullName evidence="3">DUF2061 domain-containing protein</fullName>
    </submittedName>
</protein>
<keyword evidence="1" id="KW-1133">Transmembrane helix</keyword>
<comment type="caution">
    <text evidence="3">The sequence shown here is derived from an EMBL/GenBank/DDBJ whole genome shotgun (WGS) entry which is preliminary data.</text>
</comment>
<feature type="transmembrane region" description="Helical" evidence="1">
    <location>
        <begin position="12"/>
        <end position="30"/>
    </location>
</feature>
<dbReference type="EMBL" id="SMSI01000001">
    <property type="protein sequence ID" value="TDH37668.1"/>
    <property type="molecule type" value="Genomic_DNA"/>
</dbReference>
<dbReference type="Proteomes" id="UP000295131">
    <property type="component" value="Unassembled WGS sequence"/>
</dbReference>
<dbReference type="AlphaFoldDB" id="A0A4R5PLH1"/>
<feature type="transmembrane region" description="Helical" evidence="1">
    <location>
        <begin position="36"/>
        <end position="53"/>
    </location>
</feature>
<dbReference type="InterPro" id="IPR018638">
    <property type="entry name" value="DUF2061_membrane"/>
</dbReference>
<keyword evidence="4" id="KW-1185">Reference proteome</keyword>
<name>A0A4R5PLH1_9HYPH</name>
<sequence length="79" mass="8538">MESKTRTCVKAVSWQALGLFTTSLFAWLYTGSIGNALSLALTTAASGMIFFIIHERIWDLVGWGRGERGSAQVEGGIEA</sequence>
<dbReference type="Pfam" id="PF09834">
    <property type="entry name" value="DUF2061"/>
    <property type="match status" value="1"/>
</dbReference>
<keyword evidence="1" id="KW-0472">Membrane</keyword>
<keyword evidence="1" id="KW-0812">Transmembrane</keyword>
<evidence type="ECO:0000259" key="2">
    <source>
        <dbReference type="Pfam" id="PF09834"/>
    </source>
</evidence>
<dbReference type="OrthoDB" id="197461at2"/>
<feature type="domain" description="DUF2061" evidence="2">
    <location>
        <begin position="9"/>
        <end position="59"/>
    </location>
</feature>
<evidence type="ECO:0000256" key="1">
    <source>
        <dbReference type="SAM" id="Phobius"/>
    </source>
</evidence>